<organism evidence="1 2">
    <name type="scientific">Phytophthora megakarya</name>
    <dbReference type="NCBI Taxonomy" id="4795"/>
    <lineage>
        <taxon>Eukaryota</taxon>
        <taxon>Sar</taxon>
        <taxon>Stramenopiles</taxon>
        <taxon>Oomycota</taxon>
        <taxon>Peronosporomycetes</taxon>
        <taxon>Peronosporales</taxon>
        <taxon>Peronosporaceae</taxon>
        <taxon>Phytophthora</taxon>
    </lineage>
</organism>
<keyword evidence="2" id="KW-1185">Reference proteome</keyword>
<dbReference type="AlphaFoldDB" id="A0A225V619"/>
<sequence length="165" mass="18950">MEGYDWDKLRREACEIRENSLNPHSRTTYLNSYSRFIVWAALSKQPYVPAAFIEEIGGVEGNTEQQLRARVKEKIAHDRTTPPLDFVTWLVTLKRRDGGPLSYSALNTHRAALFNLYRDFEFTITKTVESEQTNHFKGLKRKLAKEVGNGIGDVKTGKDPLMFDL</sequence>
<gene>
    <name evidence="1" type="ORF">PHMEG_00027324</name>
</gene>
<dbReference type="Proteomes" id="UP000198211">
    <property type="component" value="Unassembled WGS sequence"/>
</dbReference>
<evidence type="ECO:0008006" key="3">
    <source>
        <dbReference type="Google" id="ProtNLM"/>
    </source>
</evidence>
<accession>A0A225V619</accession>
<dbReference type="OrthoDB" id="90030at2759"/>
<dbReference type="EMBL" id="NBNE01006941">
    <property type="protein sequence ID" value="OWZ01316.1"/>
    <property type="molecule type" value="Genomic_DNA"/>
</dbReference>
<name>A0A225V619_9STRA</name>
<proteinExistence type="predicted"/>
<comment type="caution">
    <text evidence="1">The sequence shown here is derived from an EMBL/GenBank/DDBJ whole genome shotgun (WGS) entry which is preliminary data.</text>
</comment>
<protein>
    <recommendedName>
        <fullName evidence="3">Core-binding (CB) domain-containing protein</fullName>
    </recommendedName>
</protein>
<evidence type="ECO:0000313" key="1">
    <source>
        <dbReference type="EMBL" id="OWZ01316.1"/>
    </source>
</evidence>
<reference evidence="2" key="1">
    <citation type="submission" date="2017-03" db="EMBL/GenBank/DDBJ databases">
        <title>Phytopthora megakarya and P. palmivora, two closely related causual agents of cacao black pod achieved similar genome size and gene model numbers by different mechanisms.</title>
        <authorList>
            <person name="Ali S."/>
            <person name="Shao J."/>
            <person name="Larry D.J."/>
            <person name="Kronmiller B."/>
            <person name="Shen D."/>
            <person name="Strem M.D."/>
            <person name="Melnick R.L."/>
            <person name="Guiltinan M.J."/>
            <person name="Tyler B.M."/>
            <person name="Meinhardt L.W."/>
            <person name="Bailey B.A."/>
        </authorList>
    </citation>
    <scope>NUCLEOTIDE SEQUENCE [LARGE SCALE GENOMIC DNA]</scope>
    <source>
        <strain evidence="2">zdho120</strain>
    </source>
</reference>
<evidence type="ECO:0000313" key="2">
    <source>
        <dbReference type="Proteomes" id="UP000198211"/>
    </source>
</evidence>